<feature type="domain" description="KAP NTPase" evidence="2">
    <location>
        <begin position="17"/>
        <end position="381"/>
    </location>
</feature>
<organism evidence="3 4">
    <name type="scientific">Spirosoma arboris</name>
    <dbReference type="NCBI Taxonomy" id="2682092"/>
    <lineage>
        <taxon>Bacteria</taxon>
        <taxon>Pseudomonadati</taxon>
        <taxon>Bacteroidota</taxon>
        <taxon>Cytophagia</taxon>
        <taxon>Cytophagales</taxon>
        <taxon>Cytophagaceae</taxon>
        <taxon>Spirosoma</taxon>
    </lineage>
</organism>
<dbReference type="InterPro" id="IPR049673">
    <property type="entry name" value="QatA"/>
</dbReference>
<gene>
    <name evidence="3" type="ORF">GO755_20530</name>
</gene>
<dbReference type="RefSeq" id="WP_157587154.1">
    <property type="nucleotide sequence ID" value="NZ_WPIN01000007.1"/>
</dbReference>
<keyword evidence="4" id="KW-1185">Reference proteome</keyword>
<name>A0A7K1SFC0_9BACT</name>
<evidence type="ECO:0000256" key="1">
    <source>
        <dbReference type="SAM" id="MobiDB-lite"/>
    </source>
</evidence>
<dbReference type="PANTHER" id="PTHR22674:SF6">
    <property type="entry name" value="NTPASE KAP FAMILY P-LOOP DOMAIN-CONTAINING PROTEIN 1"/>
    <property type="match status" value="1"/>
</dbReference>
<evidence type="ECO:0000313" key="3">
    <source>
        <dbReference type="EMBL" id="MVM32443.1"/>
    </source>
</evidence>
<dbReference type="NCBIfam" id="NF041923">
    <property type="entry name" value="QatA"/>
    <property type="match status" value="1"/>
</dbReference>
<feature type="compositionally biased region" description="Polar residues" evidence="1">
    <location>
        <begin position="444"/>
        <end position="456"/>
    </location>
</feature>
<dbReference type="InterPro" id="IPR027417">
    <property type="entry name" value="P-loop_NTPase"/>
</dbReference>
<protein>
    <submittedName>
        <fullName evidence="3">NTPase KAP</fullName>
    </submittedName>
</protein>
<evidence type="ECO:0000259" key="2">
    <source>
        <dbReference type="Pfam" id="PF07693"/>
    </source>
</evidence>
<dbReference type="AlphaFoldDB" id="A0A7K1SFC0"/>
<dbReference type="InterPro" id="IPR052754">
    <property type="entry name" value="NTPase_KAP_P-loop"/>
</dbReference>
<feature type="region of interest" description="Disordered" evidence="1">
    <location>
        <begin position="444"/>
        <end position="465"/>
    </location>
</feature>
<dbReference type="InterPro" id="IPR011646">
    <property type="entry name" value="KAP_P-loop"/>
</dbReference>
<comment type="caution">
    <text evidence="3">The sequence shown here is derived from an EMBL/GenBank/DDBJ whole genome shotgun (WGS) entry which is preliminary data.</text>
</comment>
<proteinExistence type="predicted"/>
<evidence type="ECO:0000313" key="4">
    <source>
        <dbReference type="Proteomes" id="UP000436006"/>
    </source>
</evidence>
<dbReference type="PANTHER" id="PTHR22674">
    <property type="entry name" value="NTPASE, KAP FAMILY P-LOOP DOMAIN-CONTAINING 1"/>
    <property type="match status" value="1"/>
</dbReference>
<dbReference type="SUPFAM" id="SSF52540">
    <property type="entry name" value="P-loop containing nucleoside triphosphate hydrolases"/>
    <property type="match status" value="1"/>
</dbReference>
<dbReference type="Pfam" id="PF07693">
    <property type="entry name" value="KAP_NTPase"/>
    <property type="match status" value="1"/>
</dbReference>
<accession>A0A7K1SFC0</accession>
<sequence>MILSDNETKVDLLNSEAIAQTIVKLIRERPERPITIGVHGDWGAGKSSVLEMIEAGLEPDKEIVLCIKFNGWRFQGFEDAKIALIEGIVSELIDKKSLWSKAKDEVIEIYERMDWLKAAKKAGGFLLTAFTGIPSPEVIGTFMSGLQAFADDPFKFATPENAKNLVEQANSILKPKEAGKNVPKEISEFRKSFDKLLKAAGIEQLVVLVDDLDRCLPDTAIETLEAIRLFIFTGKTAFVIAADEGMIEYAVRKHFPDFPDTSLNQTYTRNYLEKLIQVPFKIPILGETETKIYVTLLLVGAEIGECDEFNTLINIARERLRKPWENLPLDSVTIKTALGEKATKVKNALALSDQVGPILASGMKGNPRQIKRFLNTLLLRHLTAEARGFGSSINLPEMAKLMIAERFIPHLFEQVAVSAAQSSNGICKELGLLEALTQQATAENAPVQSIESNQKSFPKKKEKENQDNLQFDNILPLEWAASDIIKEWAKIKPSLANVDLRPYLFVAREKKDFFGTSSSLGHLTLLIDKLFGGRYAVQTLEPDIKALSERDALRIFEEMRSRILSNSNFDKEPEGIIGLTLVIKSHPELQDKLIELLESLPAQKLGPWVIKGWDGVVSGEAARRFDKLVSTWASSGSPFLKAASLNAQKVKRTN</sequence>
<dbReference type="Proteomes" id="UP000436006">
    <property type="component" value="Unassembled WGS sequence"/>
</dbReference>
<dbReference type="EMBL" id="WPIN01000007">
    <property type="protein sequence ID" value="MVM32443.1"/>
    <property type="molecule type" value="Genomic_DNA"/>
</dbReference>
<reference evidence="3 4" key="1">
    <citation type="submission" date="2019-12" db="EMBL/GenBank/DDBJ databases">
        <title>Spirosoma sp. HMF4905 genome sequencing and assembly.</title>
        <authorList>
            <person name="Kang H."/>
            <person name="Cha I."/>
            <person name="Kim H."/>
            <person name="Joh K."/>
        </authorList>
    </citation>
    <scope>NUCLEOTIDE SEQUENCE [LARGE SCALE GENOMIC DNA]</scope>
    <source>
        <strain evidence="3 4">HMF4905</strain>
    </source>
</reference>
<dbReference type="Gene3D" id="3.40.50.300">
    <property type="entry name" value="P-loop containing nucleotide triphosphate hydrolases"/>
    <property type="match status" value="1"/>
</dbReference>